<dbReference type="EMBL" id="JANFNG010000005">
    <property type="protein sequence ID" value="MCQ4080788.1"/>
    <property type="molecule type" value="Genomic_DNA"/>
</dbReference>
<dbReference type="Proteomes" id="UP001057702">
    <property type="component" value="Unassembled WGS sequence"/>
</dbReference>
<keyword evidence="3" id="KW-1185">Reference proteome</keyword>
<gene>
    <name evidence="2" type="ORF">NGB36_09290</name>
</gene>
<organism evidence="2 3">
    <name type="scientific">Streptomyces humicola</name>
    <dbReference type="NCBI Taxonomy" id="2953240"/>
    <lineage>
        <taxon>Bacteria</taxon>
        <taxon>Bacillati</taxon>
        <taxon>Actinomycetota</taxon>
        <taxon>Actinomycetes</taxon>
        <taxon>Kitasatosporales</taxon>
        <taxon>Streptomycetaceae</taxon>
        <taxon>Streptomyces</taxon>
    </lineage>
</organism>
<name>A0ABT1PSY5_9ACTN</name>
<dbReference type="SUPFAM" id="SSF53901">
    <property type="entry name" value="Thiolase-like"/>
    <property type="match status" value="1"/>
</dbReference>
<reference evidence="2" key="1">
    <citation type="submission" date="2022-06" db="EMBL/GenBank/DDBJ databases">
        <title>Draft genome sequence of Streptomyces sp. RB6PN25 isolated from peat swamp forest in Thailand.</title>
        <authorList>
            <person name="Duangmal K."/>
            <person name="Klaysubun C."/>
        </authorList>
    </citation>
    <scope>NUCLEOTIDE SEQUENCE</scope>
    <source>
        <strain evidence="2">RB6PN25</strain>
    </source>
</reference>
<accession>A0ABT1PSY5</accession>
<dbReference type="Gene3D" id="3.40.47.10">
    <property type="match status" value="1"/>
</dbReference>
<dbReference type="InterPro" id="IPR020617">
    <property type="entry name" value="Thiolase_C"/>
</dbReference>
<evidence type="ECO:0000313" key="2">
    <source>
        <dbReference type="EMBL" id="MCQ4080788.1"/>
    </source>
</evidence>
<dbReference type="InterPro" id="IPR016039">
    <property type="entry name" value="Thiolase-like"/>
</dbReference>
<evidence type="ECO:0000313" key="3">
    <source>
        <dbReference type="Proteomes" id="UP001057702"/>
    </source>
</evidence>
<evidence type="ECO:0000259" key="1">
    <source>
        <dbReference type="Pfam" id="PF02803"/>
    </source>
</evidence>
<dbReference type="Pfam" id="PF02803">
    <property type="entry name" value="Thiolase_C"/>
    <property type="match status" value="1"/>
</dbReference>
<feature type="domain" description="Thiolase C-terminal" evidence="1">
    <location>
        <begin position="5"/>
        <end position="46"/>
    </location>
</feature>
<sequence length="70" mass="7536">MRPTPERTNAFGRAIALSHPLGATGARLMRTLVHQLRPTGGCYGLQISRRRGVESVHAPGAFWAVGGNVR</sequence>
<proteinExistence type="predicted"/>
<comment type="caution">
    <text evidence="2">The sequence shown here is derived from an EMBL/GenBank/DDBJ whole genome shotgun (WGS) entry which is preliminary data.</text>
</comment>
<protein>
    <recommendedName>
        <fullName evidence="1">Thiolase C-terminal domain-containing protein</fullName>
    </recommendedName>
</protein>